<dbReference type="Pfam" id="PF05840">
    <property type="entry name" value="Phage_GPA"/>
    <property type="match status" value="1"/>
</dbReference>
<keyword evidence="4" id="KW-0540">Nuclease</keyword>
<dbReference type="Proteomes" id="UP000501443">
    <property type="component" value="Chromosome 1"/>
</dbReference>
<evidence type="ECO:0000313" key="8">
    <source>
        <dbReference type="EMBL" id="QJY35187.1"/>
    </source>
</evidence>
<comment type="similarity">
    <text evidence="2">Belongs to the phage GPA family.</text>
</comment>
<dbReference type="EMBL" id="CP053541">
    <property type="protein sequence ID" value="QJY35187.1"/>
    <property type="molecule type" value="Genomic_DNA"/>
</dbReference>
<dbReference type="GO" id="GO:0004519">
    <property type="term" value="F:endonuclease activity"/>
    <property type="evidence" value="ECO:0007669"/>
    <property type="project" value="UniProtKB-KW"/>
</dbReference>
<evidence type="ECO:0000256" key="4">
    <source>
        <dbReference type="ARBA" id="ARBA00022722"/>
    </source>
</evidence>
<feature type="domain" description="Replication gene A protein-like" evidence="7">
    <location>
        <begin position="125"/>
        <end position="373"/>
    </location>
</feature>
<organism evidence="8 9">
    <name type="scientific">Vibrio europaeus</name>
    <dbReference type="NCBI Taxonomy" id="300876"/>
    <lineage>
        <taxon>Bacteria</taxon>
        <taxon>Pseudomonadati</taxon>
        <taxon>Pseudomonadota</taxon>
        <taxon>Gammaproteobacteria</taxon>
        <taxon>Vibrionales</taxon>
        <taxon>Vibrionaceae</taxon>
        <taxon>Vibrio</taxon>
        <taxon>Vibrio oreintalis group</taxon>
    </lineage>
</organism>
<evidence type="ECO:0000256" key="1">
    <source>
        <dbReference type="ARBA" id="ARBA00003293"/>
    </source>
</evidence>
<evidence type="ECO:0000256" key="6">
    <source>
        <dbReference type="ARBA" id="ARBA00022801"/>
    </source>
</evidence>
<name>A0AAE7AQW0_9VIBR</name>
<dbReference type="AlphaFoldDB" id="A0AAE7AQW0"/>
<comment type="function">
    <text evidence="1">Possible endonuclease which induces a single-strand cut and initiates DNA replication.</text>
</comment>
<protein>
    <submittedName>
        <fullName evidence="8">Replication endonuclease</fullName>
    </submittedName>
</protein>
<sequence>MEQVANLLAQVDWDDKGFVRDMINPFPQELRLLLLKEYLSIANKFERNCHLRETIRAIESKLTLPLKELSLDWSEEELRKEAKRCVDTCLSLRRLYSDGSDLLLQGIKALLRRKGIPTKKLENFSHRGQIGRLSDEQWWLRQIRRTQRRHVETVFHLMNQISRIKGLYCSRHTLRARIRQKEFQKEFLGASYVTNQFGQTFSLLELSQKSVSNPKLRKAELMVRARGFEDLAKELGHMATFLTITCPSKYHRCYSASGDMNPSWDGMNPLDGQNYLNTLWQQIRAKLDRLKVRFYGFRVAEPQHDGTPHWHLLLFVEQENYQKLVEVIRHYSLREDREELGANEHRFKEVKIDPDKGSATGYIAKYVSKNIDGEGLDFGVYGEDPTDAAARVDAWASCWGIRQFQQLGGCSVTVWRELRRLRELMQLPELARKVVEAADKADWCEFTKGMGGVFCLRKQQLFQPYYELSVESDTGLIRTSRYCSKEAIWSLKGVVTAGREVVTRTFKWVFHSSSSITDIP</sequence>
<dbReference type="GO" id="GO:0006260">
    <property type="term" value="P:DNA replication"/>
    <property type="evidence" value="ECO:0007669"/>
    <property type="project" value="UniProtKB-KW"/>
</dbReference>
<evidence type="ECO:0000256" key="3">
    <source>
        <dbReference type="ARBA" id="ARBA00022705"/>
    </source>
</evidence>
<gene>
    <name evidence="8" type="ORF">HOO69_00590</name>
</gene>
<dbReference type="RefSeq" id="WP_171801065.1">
    <property type="nucleotide sequence ID" value="NZ_CP053541.1"/>
</dbReference>
<evidence type="ECO:0000313" key="9">
    <source>
        <dbReference type="Proteomes" id="UP000501443"/>
    </source>
</evidence>
<dbReference type="GO" id="GO:0016787">
    <property type="term" value="F:hydrolase activity"/>
    <property type="evidence" value="ECO:0007669"/>
    <property type="project" value="UniProtKB-KW"/>
</dbReference>
<evidence type="ECO:0000256" key="5">
    <source>
        <dbReference type="ARBA" id="ARBA00022759"/>
    </source>
</evidence>
<evidence type="ECO:0000259" key="7">
    <source>
        <dbReference type="Pfam" id="PF05840"/>
    </source>
</evidence>
<reference evidence="8 9" key="1">
    <citation type="submission" date="2020-05" db="EMBL/GenBank/DDBJ databases">
        <title>First description outside Europe of the emergent pathogen for shellfish aquaculture Vibrio europaeus.</title>
        <authorList>
            <person name="Dubert J."/>
            <person name="Rojas R."/>
        </authorList>
    </citation>
    <scope>NUCLEOTIDE SEQUENCE [LARGE SCALE GENOMIC DNA]</scope>
    <source>
        <strain evidence="8 9">NPI-1</strain>
    </source>
</reference>
<evidence type="ECO:0000256" key="2">
    <source>
        <dbReference type="ARBA" id="ARBA00009260"/>
    </source>
</evidence>
<proteinExistence type="inferred from homology"/>
<keyword evidence="6" id="KW-0378">Hydrolase</keyword>
<keyword evidence="3" id="KW-0235">DNA replication</keyword>
<dbReference type="InterPro" id="IPR008766">
    <property type="entry name" value="Replication_gene_A-like"/>
</dbReference>
<keyword evidence="5 8" id="KW-0255">Endonuclease</keyword>
<accession>A0AAE7AQW0</accession>